<dbReference type="EMBL" id="KB446555">
    <property type="protein sequence ID" value="EME87828.1"/>
    <property type="molecule type" value="Genomic_DNA"/>
</dbReference>
<proteinExistence type="predicted"/>
<dbReference type="PANTHER" id="PTHR31527:SF0">
    <property type="entry name" value="RE64534P"/>
    <property type="match status" value="1"/>
</dbReference>
<organism evidence="2 3">
    <name type="scientific">Pseudocercospora fijiensis (strain CIRAD86)</name>
    <name type="common">Black leaf streak disease fungus</name>
    <name type="synonym">Mycosphaerella fijiensis</name>
    <dbReference type="NCBI Taxonomy" id="383855"/>
    <lineage>
        <taxon>Eukaryota</taxon>
        <taxon>Fungi</taxon>
        <taxon>Dikarya</taxon>
        <taxon>Ascomycota</taxon>
        <taxon>Pezizomycotina</taxon>
        <taxon>Dothideomycetes</taxon>
        <taxon>Dothideomycetidae</taxon>
        <taxon>Mycosphaerellales</taxon>
        <taxon>Mycosphaerellaceae</taxon>
        <taxon>Pseudocercospora</taxon>
    </lineage>
</organism>
<gene>
    <name evidence="2" type="ORF">MYCFIDRAFT_169573</name>
</gene>
<reference evidence="2 3" key="1">
    <citation type="journal article" date="2012" name="PLoS Pathog.">
        <title>Diverse lifestyles and strategies of plant pathogenesis encoded in the genomes of eighteen Dothideomycetes fungi.</title>
        <authorList>
            <person name="Ohm R.A."/>
            <person name="Feau N."/>
            <person name="Henrissat B."/>
            <person name="Schoch C.L."/>
            <person name="Horwitz B.A."/>
            <person name="Barry K.W."/>
            <person name="Condon B.J."/>
            <person name="Copeland A.C."/>
            <person name="Dhillon B."/>
            <person name="Glaser F."/>
            <person name="Hesse C.N."/>
            <person name="Kosti I."/>
            <person name="LaButti K."/>
            <person name="Lindquist E.A."/>
            <person name="Lucas S."/>
            <person name="Salamov A.A."/>
            <person name="Bradshaw R.E."/>
            <person name="Ciuffetti L."/>
            <person name="Hamelin R.C."/>
            <person name="Kema G.H.J."/>
            <person name="Lawrence C."/>
            <person name="Scott J.A."/>
            <person name="Spatafora J.W."/>
            <person name="Turgeon B.G."/>
            <person name="de Wit P.J.G.M."/>
            <person name="Zhong S."/>
            <person name="Goodwin S.B."/>
            <person name="Grigoriev I.V."/>
        </authorList>
    </citation>
    <scope>NUCLEOTIDE SEQUENCE [LARGE SCALE GENOMIC DNA]</scope>
    <source>
        <strain evidence="2 3">CIRAD86</strain>
    </source>
</reference>
<evidence type="ECO:0000313" key="3">
    <source>
        <dbReference type="Proteomes" id="UP000016932"/>
    </source>
</evidence>
<dbReference type="Pfam" id="PF09347">
    <property type="entry name" value="DUF1989"/>
    <property type="match status" value="1"/>
</dbReference>
<feature type="domain" description="DUF1989" evidence="1">
    <location>
        <begin position="6"/>
        <end position="140"/>
    </location>
</feature>
<name>N1QA92_PSEFD</name>
<dbReference type="OrthoDB" id="504708at2759"/>
<dbReference type="VEuPathDB" id="FungiDB:MYCFIDRAFT_169573"/>
<accession>N1QA92</accession>
<keyword evidence="3" id="KW-1185">Reference proteome</keyword>
<sequence length="277" mass="30467">MSCVTPTIGEHLGTNLDRPILKLVDDTLLLSISGFWNALLYRPQGLKSYNIIAPDTSSADRIQMSCFPGMHEKQGVKNHGSCATNIAEVMKEHGMNPCLEVTDPFNLFQNTPNVRLEPILGSLGSSKPGDYVDFLTMEDAICAAPCRPYDPHGFNGGKITDVALVTRHLGSLPWFRSLADELSTMVPATGIFYHHICTSLLPMRAYEVQQGYAQLSIHSMSCPSNYQSQLANKAANSHPGPPLAASITMKERDSKIPFALFTNCRHQLTHIPRRQTG</sequence>
<dbReference type="Proteomes" id="UP000016932">
    <property type="component" value="Unassembled WGS sequence"/>
</dbReference>
<dbReference type="GeneID" id="19332381"/>
<dbReference type="RefSeq" id="XP_007921127.1">
    <property type="nucleotide sequence ID" value="XM_007922936.1"/>
</dbReference>
<dbReference type="eggNOG" id="ENOG502S1RH">
    <property type="taxonomic scope" value="Eukaryota"/>
</dbReference>
<protein>
    <recommendedName>
        <fullName evidence="1">DUF1989 domain-containing protein</fullName>
    </recommendedName>
</protein>
<dbReference type="InterPro" id="IPR018959">
    <property type="entry name" value="DUF1989"/>
</dbReference>
<dbReference type="PANTHER" id="PTHR31527">
    <property type="entry name" value="RE64534P"/>
    <property type="match status" value="1"/>
</dbReference>
<evidence type="ECO:0000259" key="1">
    <source>
        <dbReference type="Pfam" id="PF09347"/>
    </source>
</evidence>
<dbReference type="KEGG" id="pfj:MYCFIDRAFT_169573"/>
<dbReference type="AlphaFoldDB" id="N1QA92"/>
<dbReference type="HOGENOM" id="CLU_1005189_0_0_1"/>
<evidence type="ECO:0000313" key="2">
    <source>
        <dbReference type="EMBL" id="EME87828.1"/>
    </source>
</evidence>